<dbReference type="Proteomes" id="UP000184016">
    <property type="component" value="Unassembled WGS sequence"/>
</dbReference>
<gene>
    <name evidence="1" type="ORF">SAMN05443507_1146</name>
</gene>
<organism evidence="1 2">
    <name type="scientific">Alicyclobacillus tolerans</name>
    <dbReference type="NCBI Taxonomy" id="90970"/>
    <lineage>
        <taxon>Bacteria</taxon>
        <taxon>Bacillati</taxon>
        <taxon>Bacillota</taxon>
        <taxon>Bacilli</taxon>
        <taxon>Bacillales</taxon>
        <taxon>Alicyclobacillaceae</taxon>
        <taxon>Alicyclobacillus</taxon>
    </lineage>
</organism>
<evidence type="ECO:0000313" key="1">
    <source>
        <dbReference type="EMBL" id="SHK45021.1"/>
    </source>
</evidence>
<dbReference type="STRING" id="1830138.SAMN05443507_1146"/>
<protein>
    <recommendedName>
        <fullName evidence="3">Spore germination protein gerPA/gerPF</fullName>
    </recommendedName>
</protein>
<keyword evidence="2" id="KW-1185">Reference proteome</keyword>
<sequence>MSQQNQLPEIIVKVGSISDNSGVYISNQNVILGISNHSKTNSGIGSIDSHNALLGNLSIVYDNDGIDTPIDDRDVKIYQSQPDASEKMTQIAFDSIQVLSISQNSGVFVGDVKITGLDSHAKQNLARGATSGNQNVEAKNVNYIEDADFVDGVIFDQDFKALIR</sequence>
<accession>A0A1M6SJV3</accession>
<evidence type="ECO:0000313" key="2">
    <source>
        <dbReference type="Proteomes" id="UP000184016"/>
    </source>
</evidence>
<reference evidence="2" key="1">
    <citation type="submission" date="2016-11" db="EMBL/GenBank/DDBJ databases">
        <authorList>
            <person name="Varghese N."/>
            <person name="Submissions S."/>
        </authorList>
    </citation>
    <scope>NUCLEOTIDE SEQUENCE [LARGE SCALE GENOMIC DNA]</scope>
    <source>
        <strain evidence="2">USBA-503</strain>
    </source>
</reference>
<name>A0A1M6SJV3_9BACL</name>
<dbReference type="AlphaFoldDB" id="A0A1M6SJV3"/>
<dbReference type="EMBL" id="FRAF01000014">
    <property type="protein sequence ID" value="SHK45021.1"/>
    <property type="molecule type" value="Genomic_DNA"/>
</dbReference>
<proteinExistence type="predicted"/>
<evidence type="ECO:0008006" key="3">
    <source>
        <dbReference type="Google" id="ProtNLM"/>
    </source>
</evidence>
<dbReference type="RefSeq" id="WP_072874279.1">
    <property type="nucleotide sequence ID" value="NZ_FRAF01000014.1"/>
</dbReference>
<dbReference type="OrthoDB" id="2928548at2"/>